<keyword evidence="1" id="KW-0808">Transferase</keyword>
<evidence type="ECO:0000259" key="3">
    <source>
        <dbReference type="PROSITE" id="PS51186"/>
    </source>
</evidence>
<comment type="caution">
    <text evidence="4">The sequence shown here is derived from an EMBL/GenBank/DDBJ whole genome shotgun (WGS) entry which is preliminary data.</text>
</comment>
<keyword evidence="2" id="KW-0012">Acyltransferase</keyword>
<sequence>MNVTGDVAIADEPMDGADAQALIAALNAELRGLYDPEDNHFTLTGEQVAPGSGAFLVARVDGTPVGCGAVRRVGAGAGEIKRMYVAPEARGLRLAARLLAALEERAAALGLTRLVLETGPRQHAALRLYERAGYTAIPQFGEYIGGAMSLCFGKDLAPGRG</sequence>
<dbReference type="Proteomes" id="UP000774570">
    <property type="component" value="Unassembled WGS sequence"/>
</dbReference>
<dbReference type="InterPro" id="IPR000182">
    <property type="entry name" value="GNAT_dom"/>
</dbReference>
<dbReference type="PROSITE" id="PS51186">
    <property type="entry name" value="GNAT"/>
    <property type="match status" value="1"/>
</dbReference>
<dbReference type="SUPFAM" id="SSF55729">
    <property type="entry name" value="Acyl-CoA N-acyltransferases (Nat)"/>
    <property type="match status" value="1"/>
</dbReference>
<organism evidence="4 5">
    <name type="scientific">Actinomadura parmotrematis</name>
    <dbReference type="NCBI Taxonomy" id="2864039"/>
    <lineage>
        <taxon>Bacteria</taxon>
        <taxon>Bacillati</taxon>
        <taxon>Actinomycetota</taxon>
        <taxon>Actinomycetes</taxon>
        <taxon>Streptosporangiales</taxon>
        <taxon>Thermomonosporaceae</taxon>
        <taxon>Actinomadura</taxon>
    </lineage>
</organism>
<evidence type="ECO:0000256" key="1">
    <source>
        <dbReference type="ARBA" id="ARBA00022679"/>
    </source>
</evidence>
<evidence type="ECO:0000313" key="4">
    <source>
        <dbReference type="EMBL" id="MBW8483616.1"/>
    </source>
</evidence>
<dbReference type="InterPro" id="IPR016181">
    <property type="entry name" value="Acyl_CoA_acyltransferase"/>
</dbReference>
<dbReference type="Pfam" id="PF00583">
    <property type="entry name" value="Acetyltransf_1"/>
    <property type="match status" value="1"/>
</dbReference>
<dbReference type="PANTHER" id="PTHR43877:SF2">
    <property type="entry name" value="AMINOALKYLPHOSPHONATE N-ACETYLTRANSFERASE-RELATED"/>
    <property type="match status" value="1"/>
</dbReference>
<evidence type="ECO:0000313" key="5">
    <source>
        <dbReference type="Proteomes" id="UP000774570"/>
    </source>
</evidence>
<accession>A0ABS7FTH9</accession>
<proteinExistence type="predicted"/>
<dbReference type="Gene3D" id="3.40.630.30">
    <property type="match status" value="1"/>
</dbReference>
<dbReference type="PANTHER" id="PTHR43877">
    <property type="entry name" value="AMINOALKYLPHOSPHONATE N-ACETYLTRANSFERASE-RELATED-RELATED"/>
    <property type="match status" value="1"/>
</dbReference>
<gene>
    <name evidence="4" type="ORF">K1Y72_14615</name>
</gene>
<evidence type="ECO:0000256" key="2">
    <source>
        <dbReference type="ARBA" id="ARBA00023315"/>
    </source>
</evidence>
<dbReference type="InterPro" id="IPR050832">
    <property type="entry name" value="Bact_Acetyltransf"/>
</dbReference>
<keyword evidence="5" id="KW-1185">Reference proteome</keyword>
<feature type="domain" description="N-acetyltransferase" evidence="3">
    <location>
        <begin position="9"/>
        <end position="157"/>
    </location>
</feature>
<reference evidence="4 5" key="1">
    <citation type="submission" date="2021-07" db="EMBL/GenBank/DDBJ databases">
        <title>Actinomadura sp. PM05-2 isolated from lichen.</title>
        <authorList>
            <person name="Somphong A."/>
            <person name="Phongsopitanun W."/>
            <person name="Tanasupawat S."/>
            <person name="Peongsungnone V."/>
        </authorList>
    </citation>
    <scope>NUCLEOTIDE SEQUENCE [LARGE SCALE GENOMIC DNA]</scope>
    <source>
        <strain evidence="4 5">PM05-2</strain>
    </source>
</reference>
<name>A0ABS7FTH9_9ACTN</name>
<protein>
    <submittedName>
        <fullName evidence="4">GNAT family N-acetyltransferase</fullName>
    </submittedName>
</protein>
<dbReference type="RefSeq" id="WP_220166840.1">
    <property type="nucleotide sequence ID" value="NZ_JAIBOA010000008.1"/>
</dbReference>
<dbReference type="EMBL" id="JAIBOA010000008">
    <property type="protein sequence ID" value="MBW8483616.1"/>
    <property type="molecule type" value="Genomic_DNA"/>
</dbReference>